<evidence type="ECO:0000256" key="2">
    <source>
        <dbReference type="ARBA" id="ARBA00002631"/>
    </source>
</evidence>
<evidence type="ECO:0000256" key="3">
    <source>
        <dbReference type="ARBA" id="ARBA00008184"/>
    </source>
</evidence>
<dbReference type="GO" id="GO:0097510">
    <property type="term" value="P:base-excision repair, AP site formation via deaminated base removal"/>
    <property type="evidence" value="ECO:0007669"/>
    <property type="project" value="TreeGrafter"/>
</dbReference>
<evidence type="ECO:0000313" key="13">
    <source>
        <dbReference type="EMBL" id="PWD82785.1"/>
    </source>
</evidence>
<dbReference type="NCBIfam" id="NF003591">
    <property type="entry name" value="PRK05254.1-4"/>
    <property type="match status" value="1"/>
</dbReference>
<dbReference type="Proteomes" id="UP000245059">
    <property type="component" value="Unassembled WGS sequence"/>
</dbReference>
<feature type="domain" description="Uracil-DNA glycosylase-like" evidence="12">
    <location>
        <begin position="58"/>
        <end position="219"/>
    </location>
</feature>
<evidence type="ECO:0000313" key="16">
    <source>
        <dbReference type="Proteomes" id="UP000245217"/>
    </source>
</evidence>
<dbReference type="GO" id="GO:0005737">
    <property type="term" value="C:cytoplasm"/>
    <property type="evidence" value="ECO:0007669"/>
    <property type="project" value="UniProtKB-SubCell"/>
</dbReference>
<dbReference type="Gene3D" id="3.40.470.10">
    <property type="entry name" value="Uracil-DNA glycosylase-like domain"/>
    <property type="match status" value="1"/>
</dbReference>
<evidence type="ECO:0000256" key="7">
    <source>
        <dbReference type="ARBA" id="ARBA00022801"/>
    </source>
</evidence>
<dbReference type="AlphaFoldDB" id="A0A2U2AJF5"/>
<dbReference type="EC" id="3.2.2.27" evidence="4 9"/>
<comment type="similarity">
    <text evidence="3 9 11">Belongs to the uracil-DNA glycosylase (UDG) superfamily. UNG family.</text>
</comment>
<dbReference type="OrthoDB" id="9804372at2"/>
<keyword evidence="6 9" id="KW-0227">DNA damage</keyword>
<evidence type="ECO:0000313" key="15">
    <source>
        <dbReference type="Proteomes" id="UP000245059"/>
    </source>
</evidence>
<evidence type="ECO:0000256" key="5">
    <source>
        <dbReference type="ARBA" id="ARBA00018429"/>
    </source>
</evidence>
<evidence type="ECO:0000256" key="4">
    <source>
        <dbReference type="ARBA" id="ARBA00012030"/>
    </source>
</evidence>
<dbReference type="SMART" id="SM00986">
    <property type="entry name" value="UDG"/>
    <property type="match status" value="1"/>
</dbReference>
<dbReference type="SMART" id="SM00987">
    <property type="entry name" value="UreE_C"/>
    <property type="match status" value="1"/>
</dbReference>
<organism evidence="13 15">
    <name type="scientific">Ignatzschineria cameli</name>
    <dbReference type="NCBI Taxonomy" id="2182793"/>
    <lineage>
        <taxon>Bacteria</taxon>
        <taxon>Pseudomonadati</taxon>
        <taxon>Pseudomonadota</taxon>
        <taxon>Gammaproteobacteria</taxon>
        <taxon>Cardiobacteriales</taxon>
        <taxon>Ignatzschineriaceae</taxon>
        <taxon>Ignatzschineria</taxon>
    </lineage>
</organism>
<sequence length="231" mass="26261">MLGVYVKFDLTKIDPQWREFIKSEMEKSYFRQIEQGIAQSLEKGVHVFPPMESIFSAFQVAPDQIKVVILGQDPYHGLGQAHGLAFSVQPGVKIPPSLRNIYQELTTDIPGFEPPQTGDLTAWSEQGVFLLNTVLTVEKGRAHSHAKIGWEQFTTAVIDYLADRYQHLVFILWGNHAQKKGATIDRNRHLILEAAHPSPLSAYRGFFDSKPFSQANHYLLMHGRTPIHWQL</sequence>
<dbReference type="Proteomes" id="UP000245217">
    <property type="component" value="Unassembled WGS sequence"/>
</dbReference>
<dbReference type="NCBIfam" id="NF003589">
    <property type="entry name" value="PRK05254.1-2"/>
    <property type="match status" value="1"/>
</dbReference>
<keyword evidence="7 9" id="KW-0378">Hydrolase</keyword>
<comment type="caution">
    <text evidence="13">The sequence shown here is derived from an EMBL/GenBank/DDBJ whole genome shotgun (WGS) entry which is preliminary data.</text>
</comment>
<dbReference type="InterPro" id="IPR018085">
    <property type="entry name" value="Ura-DNA_Glyclase_AS"/>
</dbReference>
<accession>A0A2U2AJF5</accession>
<dbReference type="NCBIfam" id="NF003588">
    <property type="entry name" value="PRK05254.1-1"/>
    <property type="match status" value="1"/>
</dbReference>
<comment type="subcellular location">
    <subcellularLocation>
        <location evidence="9">Cytoplasm</location>
    </subcellularLocation>
</comment>
<dbReference type="Pfam" id="PF03167">
    <property type="entry name" value="UDG"/>
    <property type="match status" value="1"/>
</dbReference>
<keyword evidence="16" id="KW-1185">Reference proteome</keyword>
<evidence type="ECO:0000313" key="14">
    <source>
        <dbReference type="EMBL" id="PWD90042.1"/>
    </source>
</evidence>
<keyword evidence="9" id="KW-0963">Cytoplasm</keyword>
<evidence type="ECO:0000256" key="6">
    <source>
        <dbReference type="ARBA" id="ARBA00022763"/>
    </source>
</evidence>
<dbReference type="NCBIfam" id="NF003592">
    <property type="entry name" value="PRK05254.1-5"/>
    <property type="match status" value="1"/>
</dbReference>
<protein>
    <recommendedName>
        <fullName evidence="5 9">Uracil-DNA glycosylase</fullName>
        <shortName evidence="9">UDG</shortName>
        <ecNumber evidence="4 9">3.2.2.27</ecNumber>
    </recommendedName>
</protein>
<dbReference type="FunFam" id="3.40.470.10:FF:000001">
    <property type="entry name" value="Uracil-DNA glycosylase"/>
    <property type="match status" value="1"/>
</dbReference>
<dbReference type="InterPro" id="IPR036895">
    <property type="entry name" value="Uracil-DNA_glycosylase-like_sf"/>
</dbReference>
<comment type="function">
    <text evidence="2 9 11">Excises uracil residues from the DNA which can arise as a result of misincorporation of dUMP residues by DNA polymerase or due to deamination of cytosine.</text>
</comment>
<dbReference type="InterPro" id="IPR002043">
    <property type="entry name" value="UDG_fam1"/>
</dbReference>
<reference evidence="13" key="1">
    <citation type="journal article" date="2018" name="Genome Announc.">
        <title>Ignatzschineria cameli sp. nov., isolated from necrotic foot tissue of dromedaries (Camelus dromedarius) and associated maggots (Wohlfahrtia species) in Dubai.</title>
        <authorList>
            <person name="Tsang C.C."/>
            <person name="Tang J.Y."/>
            <person name="Fong J.Y."/>
            <person name="Kinne J."/>
            <person name="Lee H.H."/>
            <person name="Joseph M."/>
            <person name="Jose S."/>
            <person name="Schuster R.K."/>
            <person name="Tang Y."/>
            <person name="Sivakumar S."/>
            <person name="Chen J.H."/>
            <person name="Teng J.L."/>
            <person name="Lau S.K."/>
            <person name="Wernery U."/>
            <person name="Woo P.C."/>
        </authorList>
    </citation>
    <scope>NUCLEOTIDE SEQUENCE</scope>
    <source>
        <strain evidence="13">UAE-HKU57</strain>
        <strain evidence="14">UAE-HKU58</strain>
    </source>
</reference>
<dbReference type="PROSITE" id="PS00130">
    <property type="entry name" value="U_DNA_GLYCOSYLASE"/>
    <property type="match status" value="1"/>
</dbReference>
<reference evidence="15 16" key="2">
    <citation type="submission" date="2018-05" db="EMBL/GenBank/DDBJ databases">
        <title>Ignatzschineria dubaiensis sp. nov., isolated from necrotic foot tissues of dromedaries (Camelus dromedarius) and associated maggots in Dubai, United Arab Emirates.</title>
        <authorList>
            <person name="Tsang C.C."/>
            <person name="Tang J.Y.M."/>
            <person name="Fong J.Y.H."/>
            <person name="Kinne J."/>
            <person name="Lee H.H."/>
            <person name="Joseph M."/>
            <person name="Jose S."/>
            <person name="Schuster R.K."/>
            <person name="Tang Y."/>
            <person name="Sivakumar S."/>
            <person name="Chen J.H.K."/>
            <person name="Teng J.L.L."/>
            <person name="Lau S.K.P."/>
            <person name="Wernery U."/>
            <person name="Woo P.C.Y."/>
        </authorList>
    </citation>
    <scope>NUCLEOTIDE SEQUENCE [LARGE SCALE GENOMIC DNA]</scope>
    <source>
        <strain evidence="15">UAE-HKU57</strain>
        <strain evidence="16">UAE-HKU58</strain>
    </source>
</reference>
<evidence type="ECO:0000256" key="8">
    <source>
        <dbReference type="ARBA" id="ARBA00023204"/>
    </source>
</evidence>
<dbReference type="PANTHER" id="PTHR11264:SF0">
    <property type="entry name" value="URACIL-DNA GLYCOSYLASE"/>
    <property type="match status" value="1"/>
</dbReference>
<dbReference type="InterPro" id="IPR005122">
    <property type="entry name" value="Uracil-DNA_glycosylase-like"/>
</dbReference>
<dbReference type="EMBL" id="QEWV01000011">
    <property type="protein sequence ID" value="PWD90042.1"/>
    <property type="molecule type" value="Genomic_DNA"/>
</dbReference>
<dbReference type="HAMAP" id="MF_00148">
    <property type="entry name" value="UDG"/>
    <property type="match status" value="1"/>
</dbReference>
<comment type="catalytic activity">
    <reaction evidence="1 9 11">
        <text>Hydrolyzes single-stranded DNA or mismatched double-stranded DNA and polynucleotides, releasing free uracil.</text>
        <dbReference type="EC" id="3.2.2.27"/>
    </reaction>
</comment>
<name>A0A2U2AJF5_9GAMM</name>
<dbReference type="GO" id="GO:0004844">
    <property type="term" value="F:uracil DNA N-glycosylase activity"/>
    <property type="evidence" value="ECO:0007669"/>
    <property type="project" value="UniProtKB-UniRule"/>
</dbReference>
<gene>
    <name evidence="9" type="primary">ung</name>
    <name evidence="13" type="ORF">DC077_10490</name>
    <name evidence="14" type="ORF">DC078_09030</name>
</gene>
<proteinExistence type="inferred from homology"/>
<evidence type="ECO:0000256" key="9">
    <source>
        <dbReference type="HAMAP-Rule" id="MF_00148"/>
    </source>
</evidence>
<evidence type="ECO:0000256" key="11">
    <source>
        <dbReference type="RuleBase" id="RU003780"/>
    </source>
</evidence>
<keyword evidence="8 9" id="KW-0234">DNA repair</keyword>
<evidence type="ECO:0000256" key="1">
    <source>
        <dbReference type="ARBA" id="ARBA00001400"/>
    </source>
</evidence>
<dbReference type="PANTHER" id="PTHR11264">
    <property type="entry name" value="URACIL-DNA GLYCOSYLASE"/>
    <property type="match status" value="1"/>
</dbReference>
<evidence type="ECO:0000259" key="12">
    <source>
        <dbReference type="SMART" id="SM00986"/>
    </source>
</evidence>
<feature type="active site" description="Proton acceptor" evidence="9 10">
    <location>
        <position position="73"/>
    </location>
</feature>
<evidence type="ECO:0000256" key="10">
    <source>
        <dbReference type="PROSITE-ProRule" id="PRU10072"/>
    </source>
</evidence>
<dbReference type="EMBL" id="QEWW01000021">
    <property type="protein sequence ID" value="PWD82785.1"/>
    <property type="molecule type" value="Genomic_DNA"/>
</dbReference>
<dbReference type="NCBIfam" id="TIGR00628">
    <property type="entry name" value="ung"/>
    <property type="match status" value="1"/>
</dbReference>
<dbReference type="SUPFAM" id="SSF52141">
    <property type="entry name" value="Uracil-DNA glycosylase-like"/>
    <property type="match status" value="1"/>
</dbReference>
<dbReference type="CDD" id="cd10027">
    <property type="entry name" value="UDG-F1-like"/>
    <property type="match status" value="1"/>
</dbReference>